<evidence type="ECO:0000256" key="9">
    <source>
        <dbReference type="ARBA" id="ARBA00022806"/>
    </source>
</evidence>
<dbReference type="VEuPathDB" id="FungiDB:D8B26_001203"/>
<evidence type="ECO:0000256" key="1">
    <source>
        <dbReference type="ARBA" id="ARBA00001966"/>
    </source>
</evidence>
<evidence type="ECO:0000256" key="16">
    <source>
        <dbReference type="ARBA" id="ARBA00023306"/>
    </source>
</evidence>
<dbReference type="InterPro" id="IPR014013">
    <property type="entry name" value="Helic_SF1/SF2_ATP-bd_DinG/Rad3"/>
</dbReference>
<dbReference type="Pfam" id="PF13307">
    <property type="entry name" value="Helicase_C_2"/>
    <property type="match status" value="1"/>
</dbReference>
<dbReference type="PANTHER" id="PTHR11472:SF41">
    <property type="entry name" value="ATP-DEPENDENT DNA HELICASE DDX11-RELATED"/>
    <property type="match status" value="1"/>
</dbReference>
<dbReference type="InterPro" id="IPR013020">
    <property type="entry name" value="Rad3/Chl1-like"/>
</dbReference>
<dbReference type="InterPro" id="IPR045028">
    <property type="entry name" value="DinG/Rad3-like"/>
</dbReference>
<keyword evidence="12" id="KW-0411">Iron-sulfur</keyword>
<dbReference type="OrthoDB" id="267079at2759"/>
<proteinExistence type="inferred from homology"/>
<evidence type="ECO:0000256" key="22">
    <source>
        <dbReference type="ARBA" id="ARBA00048954"/>
    </source>
</evidence>
<comment type="function">
    <text evidence="21">ATP-dependent DNA helicase important for chromosome transmission and normal cell cycle progression in G(2)/M. May have a role in changing DNA topology to allow the loading of proteins involved in maintaining sister chromatid cohesion in the vicinity of the centromeres. Has a specific role in chromosome segregation during meiosis II.</text>
</comment>
<evidence type="ECO:0000256" key="21">
    <source>
        <dbReference type="ARBA" id="ARBA00045702"/>
    </source>
</evidence>
<dbReference type="GO" id="GO:0036297">
    <property type="term" value="P:interstrand cross-link repair"/>
    <property type="evidence" value="ECO:0007669"/>
    <property type="project" value="EnsemblFungi"/>
</dbReference>
<gene>
    <name evidence="25" type="ORF">CPSG_06812</name>
</gene>
<evidence type="ECO:0000256" key="17">
    <source>
        <dbReference type="ARBA" id="ARBA00029709"/>
    </source>
</evidence>
<dbReference type="GO" id="GO:0043139">
    <property type="term" value="F:5'-3' DNA helicase activity"/>
    <property type="evidence" value="ECO:0007669"/>
    <property type="project" value="UniProtKB-EC"/>
</dbReference>
<evidence type="ECO:0000256" key="23">
    <source>
        <dbReference type="SAM" id="MobiDB-lite"/>
    </source>
</evidence>
<dbReference type="Proteomes" id="UP000002497">
    <property type="component" value="Unassembled WGS sequence"/>
</dbReference>
<evidence type="ECO:0000256" key="4">
    <source>
        <dbReference type="ARBA" id="ARBA00016387"/>
    </source>
</evidence>
<name>E9DAC2_COCPS</name>
<keyword evidence="13" id="KW-0238">DNA-binding</keyword>
<dbReference type="InterPro" id="IPR006554">
    <property type="entry name" value="Helicase-like_DEXD_c2"/>
</dbReference>
<keyword evidence="7" id="KW-0547">Nucleotide-binding</keyword>
<keyword evidence="15" id="KW-0539">Nucleus</keyword>
<accession>E9DAC2</accession>
<evidence type="ECO:0000256" key="5">
    <source>
        <dbReference type="ARBA" id="ARBA00017386"/>
    </source>
</evidence>
<dbReference type="GO" id="GO:0051536">
    <property type="term" value="F:iron-sulfur cluster binding"/>
    <property type="evidence" value="ECO:0007669"/>
    <property type="project" value="UniProtKB-KW"/>
</dbReference>
<evidence type="ECO:0000256" key="19">
    <source>
        <dbReference type="ARBA" id="ARBA00044998"/>
    </source>
</evidence>
<dbReference type="GO" id="GO:0003677">
    <property type="term" value="F:DNA binding"/>
    <property type="evidence" value="ECO:0007669"/>
    <property type="project" value="UniProtKB-KW"/>
</dbReference>
<dbReference type="GO" id="GO:0005634">
    <property type="term" value="C:nucleus"/>
    <property type="evidence" value="ECO:0007669"/>
    <property type="project" value="UniProtKB-SubCell"/>
</dbReference>
<dbReference type="GO" id="GO:0016818">
    <property type="term" value="F:hydrolase activity, acting on acid anhydrides, in phosphorus-containing anhydrides"/>
    <property type="evidence" value="ECO:0007669"/>
    <property type="project" value="InterPro"/>
</dbReference>
<evidence type="ECO:0000256" key="6">
    <source>
        <dbReference type="ARBA" id="ARBA00022723"/>
    </source>
</evidence>
<dbReference type="SMART" id="SM00488">
    <property type="entry name" value="DEXDc2"/>
    <property type="match status" value="1"/>
</dbReference>
<dbReference type="STRING" id="443226.E9DAC2"/>
<evidence type="ECO:0000256" key="2">
    <source>
        <dbReference type="ARBA" id="ARBA00004123"/>
    </source>
</evidence>
<dbReference type="eggNOG" id="KOG1133">
    <property type="taxonomic scope" value="Eukaryota"/>
</dbReference>
<dbReference type="GO" id="GO:0005524">
    <property type="term" value="F:ATP binding"/>
    <property type="evidence" value="ECO:0007669"/>
    <property type="project" value="UniProtKB-KW"/>
</dbReference>
<dbReference type="EC" id="5.6.2.3" evidence="18"/>
<dbReference type="InterPro" id="IPR027417">
    <property type="entry name" value="P-loop_NTPase"/>
</dbReference>
<dbReference type="PANTHER" id="PTHR11472">
    <property type="entry name" value="DNA REPAIR DEAD HELICASE RAD3/XP-D SUBFAMILY MEMBER"/>
    <property type="match status" value="1"/>
</dbReference>
<dbReference type="CDD" id="cd18788">
    <property type="entry name" value="SF2_C_XPD"/>
    <property type="match status" value="1"/>
</dbReference>
<evidence type="ECO:0000256" key="18">
    <source>
        <dbReference type="ARBA" id="ARBA00044969"/>
    </source>
</evidence>
<evidence type="ECO:0000256" key="11">
    <source>
        <dbReference type="ARBA" id="ARBA00023004"/>
    </source>
</evidence>
<keyword evidence="14" id="KW-0413">Isomerase</keyword>
<evidence type="ECO:0000256" key="15">
    <source>
        <dbReference type="ARBA" id="ARBA00023242"/>
    </source>
</evidence>
<dbReference type="GO" id="GO:0035861">
    <property type="term" value="C:site of double-strand break"/>
    <property type="evidence" value="ECO:0007669"/>
    <property type="project" value="EnsemblFungi"/>
</dbReference>
<dbReference type="GO" id="GO:0046872">
    <property type="term" value="F:metal ion binding"/>
    <property type="evidence" value="ECO:0007669"/>
    <property type="project" value="UniProtKB-KW"/>
</dbReference>
<comment type="subcellular location">
    <subcellularLocation>
        <location evidence="2">Nucleus</location>
    </subcellularLocation>
</comment>
<dbReference type="GO" id="GO:0031571">
    <property type="term" value="P:mitotic G1 DNA damage checkpoint signaling"/>
    <property type="evidence" value="ECO:0007669"/>
    <property type="project" value="EnsemblFungi"/>
</dbReference>
<evidence type="ECO:0000259" key="24">
    <source>
        <dbReference type="PROSITE" id="PS51193"/>
    </source>
</evidence>
<feature type="region of interest" description="Disordered" evidence="23">
    <location>
        <begin position="264"/>
        <end position="295"/>
    </location>
</feature>
<feature type="compositionally biased region" description="Basic and acidic residues" evidence="23">
    <location>
        <begin position="280"/>
        <end position="295"/>
    </location>
</feature>
<organism evidence="26">
    <name type="scientific">Coccidioides posadasii (strain RMSCC 757 / Silveira)</name>
    <name type="common">Valley fever fungus</name>
    <dbReference type="NCBI Taxonomy" id="443226"/>
    <lineage>
        <taxon>Eukaryota</taxon>
        <taxon>Fungi</taxon>
        <taxon>Dikarya</taxon>
        <taxon>Ascomycota</taxon>
        <taxon>Pezizomycotina</taxon>
        <taxon>Eurotiomycetes</taxon>
        <taxon>Eurotiomycetidae</taxon>
        <taxon>Onygenales</taxon>
        <taxon>Onygenaceae</taxon>
        <taxon>Coccidioides</taxon>
    </lineage>
</organism>
<evidence type="ECO:0000256" key="20">
    <source>
        <dbReference type="ARBA" id="ARBA00045008"/>
    </source>
</evidence>
<dbReference type="EMBL" id="GL636496">
    <property type="protein sequence ID" value="EFW16853.1"/>
    <property type="molecule type" value="Genomic_DNA"/>
</dbReference>
<keyword evidence="6" id="KW-0479">Metal-binding</keyword>
<evidence type="ECO:0000313" key="26">
    <source>
        <dbReference type="Proteomes" id="UP000002497"/>
    </source>
</evidence>
<keyword evidence="9 25" id="KW-0347">Helicase</keyword>
<keyword evidence="11" id="KW-0408">Iron</keyword>
<keyword evidence="8" id="KW-0378">Hydrolase</keyword>
<dbReference type="OMA" id="QTHQFRD"/>
<reference evidence="26" key="1">
    <citation type="journal article" date="2010" name="Genome Res.">
        <title>Population genomic sequencing of Coccidioides fungi reveals recent hybridization and transposon control.</title>
        <authorList>
            <person name="Neafsey D.E."/>
            <person name="Barker B.M."/>
            <person name="Sharpton T.J."/>
            <person name="Stajich J.E."/>
            <person name="Park D.J."/>
            <person name="Whiston E."/>
            <person name="Hung C.-Y."/>
            <person name="McMahan C."/>
            <person name="White J."/>
            <person name="Sykes S."/>
            <person name="Heiman D."/>
            <person name="Young S."/>
            <person name="Zeng Q."/>
            <person name="Abouelleil A."/>
            <person name="Aftuck L."/>
            <person name="Bessette D."/>
            <person name="Brown A."/>
            <person name="FitzGerald M."/>
            <person name="Lui A."/>
            <person name="Macdonald J.P."/>
            <person name="Priest M."/>
            <person name="Orbach M.J."/>
            <person name="Galgiani J.N."/>
            <person name="Kirkland T.N."/>
            <person name="Cole G.T."/>
            <person name="Birren B.W."/>
            <person name="Henn M.R."/>
            <person name="Taylor J.W."/>
            <person name="Rounsley S.D."/>
        </authorList>
    </citation>
    <scope>NUCLEOTIDE SEQUENCE [LARGE SCALE GENOMIC DNA]</scope>
    <source>
        <strain evidence="26">RMSCC 757 / Silveira</strain>
    </source>
</reference>
<feature type="domain" description="Helicase ATP-binding" evidence="24">
    <location>
        <begin position="4"/>
        <end position="472"/>
    </location>
</feature>
<sequence length="905" mass="102140">MNPSSKTFYHPYSPYDIQVQFMRSLYTCIEECKVGIFESPTGTVSILTPEGGVGKSLSLICGSLTWLRDHKRSVFLEDIENSDGRATIACEQFGADQYIGDDEPEWILQYSRKEKRRTIRERRKRVEDRLSRIRKEELLREKAAIANIPFKKQVLLVRTPFLTLTVLMALQRLEDGKRHLDKMADDGAFELDEYDSDNQETSAHDAKGNSDLSATTIALLEKLSGSAKIQDDFEEENPVKIFYCSRTHSQLAQFARELRRVAFPPSIPPETEDGEIDTQGEGRRHPDTELEEPTKHVSLGSRKTMCINPKIRRLGNATAINERCLDLQSSNVLPEHKCPFAPSKENELAISDFRDHVLAEVHDIEDIGKIGQRTGICPYYASRSVIGHSEIVTLPYQLLLQKSARDALDISLKDHVIIIDEAHNLMDVIANIHSVNVSLTQLRIGLEQLTIYARKYKARLKGKNRVYVAQVMRLLGSIAKYLESVLAARELREGAVDPSYLMSGKGVDQINLHKLSRYLQESKLARKVDGYIESSTSLEEKNPETSTTVPVLFQVQSFLLSLMNPSAEGRLFFEKNGNDVLLKYTLLDPTAHFREAVEEARAVILAGGTMSPMSDYRDHLFSYLAPGQLRTFSYGHVIPTSNLSARPVSRGILDTEFDFTFEKRNSRAMIIDLGKTISEICKATPDGVVAFFPSYDFLNQVVEIWKQPCSNSGNPSILDSLGLVKPLLYESKEKAMNTEALLQKYANFIDEGKGALLLSVMGGKLSEGINFSDRLGRGVIVIGLPFANIRSAEWQAKIQYVERKTYERSSGGEETRRSKAKLAGRDFYENACMRVVNQCIGRAIRHQHDYAAILMFDRRYGTARIQSKLPEWIRRSLVSAPIGATINNLYTFFEEKSSIEVTKEK</sequence>
<dbReference type="VEuPathDB" id="FungiDB:CPSG_06812"/>
<evidence type="ECO:0000256" key="3">
    <source>
        <dbReference type="ARBA" id="ARBA00008435"/>
    </source>
</evidence>
<comment type="cofactor">
    <cofactor evidence="1">
        <name>[4Fe-4S] cluster</name>
        <dbReference type="ChEBI" id="CHEBI:49883"/>
    </cofactor>
</comment>
<reference evidence="26" key="2">
    <citation type="submission" date="2010-03" db="EMBL/GenBank/DDBJ databases">
        <title>The genome sequence of Coccidioides posadasii strain Silveira.</title>
        <authorList>
            <consortium name="The Broad Institute Genome Sequencing Center for Infectious Disease"/>
            <person name="Neafsey D."/>
            <person name="Orbach M."/>
            <person name="Henn M.R."/>
            <person name="Cole G.T."/>
            <person name="Galgiani J."/>
            <person name="Gardner M.J."/>
            <person name="Kirkland T.N."/>
            <person name="Taylor J.W."/>
            <person name="Young S.K."/>
            <person name="Zeng Q."/>
            <person name="Koehrsen M."/>
            <person name="Alvarado L."/>
            <person name="Berlin A."/>
            <person name="Borenstein D."/>
            <person name="Chapman S.B."/>
            <person name="Chen Z."/>
            <person name="Engels R."/>
            <person name="Freedman E."/>
            <person name="Gellesch M."/>
            <person name="Goldberg J."/>
            <person name="Griggs A."/>
            <person name="Gujja S."/>
            <person name="Heilman E."/>
            <person name="Heiman D."/>
            <person name="Howarth C."/>
            <person name="Jen D."/>
            <person name="Larson L."/>
            <person name="Mehta T."/>
            <person name="Neiman D."/>
            <person name="Park D."/>
            <person name="Pearson M."/>
            <person name="Richards J."/>
            <person name="Roberts A."/>
            <person name="Saif S."/>
            <person name="Shea T."/>
            <person name="Shenoy N."/>
            <person name="Sisk P."/>
            <person name="Stolte C."/>
            <person name="Sykes S."/>
            <person name="Walk T."/>
            <person name="White J."/>
            <person name="Yandava C."/>
            <person name="Haas B."/>
            <person name="Nusbaum C."/>
            <person name="Birren B."/>
        </authorList>
    </citation>
    <scope>NUCLEOTIDE SEQUENCE [LARGE SCALE GENOMIC DNA]</scope>
    <source>
        <strain evidence="26">RMSCC 757 / Silveira</strain>
    </source>
</reference>
<evidence type="ECO:0000256" key="13">
    <source>
        <dbReference type="ARBA" id="ARBA00023125"/>
    </source>
</evidence>
<dbReference type="HOGENOM" id="CLU_006515_2_0_1"/>
<dbReference type="GO" id="GO:0007064">
    <property type="term" value="P:mitotic sister chromatid cohesion"/>
    <property type="evidence" value="ECO:0007669"/>
    <property type="project" value="EnsemblFungi"/>
</dbReference>
<evidence type="ECO:0000256" key="8">
    <source>
        <dbReference type="ARBA" id="ARBA00022801"/>
    </source>
</evidence>
<dbReference type="SMART" id="SM00491">
    <property type="entry name" value="HELICc2"/>
    <property type="match status" value="1"/>
</dbReference>
<evidence type="ECO:0000256" key="7">
    <source>
        <dbReference type="ARBA" id="ARBA00022741"/>
    </source>
</evidence>
<dbReference type="GO" id="GO:0034085">
    <property type="term" value="P:establishment of sister chromatid cohesion"/>
    <property type="evidence" value="ECO:0007669"/>
    <property type="project" value="EnsemblFungi"/>
</dbReference>
<dbReference type="Gene3D" id="3.40.50.300">
    <property type="entry name" value="P-loop containing nucleotide triphosphate hydrolases"/>
    <property type="match status" value="2"/>
</dbReference>
<evidence type="ECO:0000256" key="14">
    <source>
        <dbReference type="ARBA" id="ARBA00023235"/>
    </source>
</evidence>
<comment type="similarity">
    <text evidence="3">Belongs to the DEAD box helicase family. DEAH subfamily. DDX11/CHL1 sub-subfamily.</text>
</comment>
<dbReference type="GO" id="GO:0045005">
    <property type="term" value="P:DNA-templated DNA replication maintenance of fidelity"/>
    <property type="evidence" value="ECO:0007669"/>
    <property type="project" value="EnsemblFungi"/>
</dbReference>
<dbReference type="GO" id="GO:0000785">
    <property type="term" value="C:chromatin"/>
    <property type="evidence" value="ECO:0007669"/>
    <property type="project" value="EnsemblFungi"/>
</dbReference>
<comment type="catalytic activity">
    <reaction evidence="22">
        <text>ATP + H2O = ADP + phosphate + H(+)</text>
        <dbReference type="Rhea" id="RHEA:13065"/>
        <dbReference type="ChEBI" id="CHEBI:15377"/>
        <dbReference type="ChEBI" id="CHEBI:15378"/>
        <dbReference type="ChEBI" id="CHEBI:30616"/>
        <dbReference type="ChEBI" id="CHEBI:43474"/>
        <dbReference type="ChEBI" id="CHEBI:456216"/>
        <dbReference type="EC" id="5.6.2.3"/>
    </reaction>
</comment>
<dbReference type="InterPro" id="IPR006555">
    <property type="entry name" value="ATP-dep_Helicase_C"/>
</dbReference>
<protein>
    <recommendedName>
        <fullName evidence="5">ATP-dependent DNA helicase CHL1</fullName>
        <ecNumber evidence="18">5.6.2.3</ecNumber>
    </recommendedName>
    <alternativeName>
        <fullName evidence="4">ATP-dependent DNA helicase chl1</fullName>
    </alternativeName>
    <alternativeName>
        <fullName evidence="17">Chromosome loss protein 1</fullName>
    </alternativeName>
    <alternativeName>
        <fullName evidence="19 20">DNA 5'-3' helicase CHL1</fullName>
    </alternativeName>
</protein>
<dbReference type="FunFam" id="3.40.50.300:FF:001372">
    <property type="entry name" value="ATP-dependent DNA helicase chl1"/>
    <property type="match status" value="1"/>
</dbReference>
<evidence type="ECO:0000256" key="12">
    <source>
        <dbReference type="ARBA" id="ARBA00023014"/>
    </source>
</evidence>
<dbReference type="PROSITE" id="PS51193">
    <property type="entry name" value="HELICASE_ATP_BIND_2"/>
    <property type="match status" value="1"/>
</dbReference>
<evidence type="ECO:0000313" key="25">
    <source>
        <dbReference type="EMBL" id="EFW16853.1"/>
    </source>
</evidence>
<keyword evidence="16" id="KW-0131">Cell cycle</keyword>
<dbReference type="AlphaFoldDB" id="E9DAC2"/>
<keyword evidence="10" id="KW-0067">ATP-binding</keyword>
<evidence type="ECO:0000256" key="10">
    <source>
        <dbReference type="ARBA" id="ARBA00022840"/>
    </source>
</evidence>
<dbReference type="InterPro" id="IPR010614">
    <property type="entry name" value="RAD3-like_helicase_DEAD"/>
</dbReference>
<dbReference type="NCBIfam" id="TIGR00604">
    <property type="entry name" value="rad3"/>
    <property type="match status" value="1"/>
</dbReference>
<dbReference type="FunFam" id="3.40.50.300:FF:002774">
    <property type="entry name" value="ATP-dependent DNA helicase chl1"/>
    <property type="match status" value="1"/>
</dbReference>
<dbReference type="Pfam" id="PF06733">
    <property type="entry name" value="DEAD_2"/>
    <property type="match status" value="1"/>
</dbReference>
<keyword evidence="26" id="KW-1185">Reference proteome</keyword>